<dbReference type="Gene3D" id="4.10.280.10">
    <property type="entry name" value="Helix-loop-helix DNA-binding domain"/>
    <property type="match status" value="1"/>
</dbReference>
<evidence type="ECO:0000256" key="2">
    <source>
        <dbReference type="ARBA" id="ARBA00023015"/>
    </source>
</evidence>
<feature type="domain" description="BHLH" evidence="7">
    <location>
        <begin position="75"/>
        <end position="126"/>
    </location>
</feature>
<protein>
    <recommendedName>
        <fullName evidence="7">BHLH domain-containing protein</fullName>
    </recommendedName>
</protein>
<keyword evidence="5" id="KW-0539">Nucleus</keyword>
<evidence type="ECO:0000256" key="6">
    <source>
        <dbReference type="SAM" id="MobiDB-lite"/>
    </source>
</evidence>
<evidence type="ECO:0000256" key="3">
    <source>
        <dbReference type="ARBA" id="ARBA00023125"/>
    </source>
</evidence>
<dbReference type="GO" id="GO:0005634">
    <property type="term" value="C:nucleus"/>
    <property type="evidence" value="ECO:0007669"/>
    <property type="project" value="UniProtKB-SubCell"/>
</dbReference>
<dbReference type="InterPro" id="IPR052207">
    <property type="entry name" value="Max-like/E-box_TFs"/>
</dbReference>
<dbReference type="SUPFAM" id="SSF47459">
    <property type="entry name" value="HLH, helix-loop-helix DNA-binding domain"/>
    <property type="match status" value="1"/>
</dbReference>
<dbReference type="InterPro" id="IPR036638">
    <property type="entry name" value="HLH_DNA-bd_sf"/>
</dbReference>
<evidence type="ECO:0000259" key="7">
    <source>
        <dbReference type="PROSITE" id="PS50888"/>
    </source>
</evidence>
<dbReference type="InterPro" id="IPR011598">
    <property type="entry name" value="bHLH_dom"/>
</dbReference>
<feature type="region of interest" description="Disordered" evidence="6">
    <location>
        <begin position="190"/>
        <end position="210"/>
    </location>
</feature>
<feature type="compositionally biased region" description="Polar residues" evidence="6">
    <location>
        <begin position="194"/>
        <end position="210"/>
    </location>
</feature>
<dbReference type="CDD" id="cd11419">
    <property type="entry name" value="bHLHzip_TFAP4"/>
    <property type="match status" value="1"/>
</dbReference>
<keyword evidence="4" id="KW-0804">Transcription</keyword>
<dbReference type="Proteomes" id="UP000580250">
    <property type="component" value="Unassembled WGS sequence"/>
</dbReference>
<organism evidence="8 9">
    <name type="scientific">Meloidogyne enterolobii</name>
    <name type="common">Root-knot nematode worm</name>
    <name type="synonym">Meloidogyne mayaguensis</name>
    <dbReference type="NCBI Taxonomy" id="390850"/>
    <lineage>
        <taxon>Eukaryota</taxon>
        <taxon>Metazoa</taxon>
        <taxon>Ecdysozoa</taxon>
        <taxon>Nematoda</taxon>
        <taxon>Chromadorea</taxon>
        <taxon>Rhabditida</taxon>
        <taxon>Tylenchina</taxon>
        <taxon>Tylenchomorpha</taxon>
        <taxon>Tylenchoidea</taxon>
        <taxon>Meloidogynidae</taxon>
        <taxon>Meloidogyninae</taxon>
        <taxon>Meloidogyne</taxon>
    </lineage>
</organism>
<dbReference type="EMBL" id="CAJEWN010000063">
    <property type="protein sequence ID" value="CAD2156609.1"/>
    <property type="molecule type" value="Genomic_DNA"/>
</dbReference>
<dbReference type="GO" id="GO:0046983">
    <property type="term" value="F:protein dimerization activity"/>
    <property type="evidence" value="ECO:0007669"/>
    <property type="project" value="InterPro"/>
</dbReference>
<evidence type="ECO:0000313" key="8">
    <source>
        <dbReference type="EMBL" id="CAD2156609.1"/>
    </source>
</evidence>
<dbReference type="GO" id="GO:0000978">
    <property type="term" value="F:RNA polymerase II cis-regulatory region sequence-specific DNA binding"/>
    <property type="evidence" value="ECO:0007669"/>
    <property type="project" value="TreeGrafter"/>
</dbReference>
<sequence length="373" mass="41228">MVKTDDYMDNDLTTQTQKFEEHLLNEEIRKNDNVHNHDWLTSPRSKSTGLPEYESDENQQKMASLDSGSHDDRRIRRQIANCNERRRMQSINAGFQSLRQLLPCKDGDKMSKASILAATADFIQNLLLERDKLLEENAESAAKRRKMNFGEQNGAPTLDECIKTIEELRILLQNETYLRMKYEKELFESKGKTSENNLNERTSPSSKGTISTSNLFCQQSVINNANNNNNCIGMGNASPQNDAVRMTNILSSSLFSIASTAGVSNAAVAAQQLIKAVVAAGKGINENTYNNHSTSQLILEQQKCQQIPNNSSQLLISPNIKNDHQTGITNNLLDVTSPNSSGGGGGGLNASLSISQRNLQSLVLAIRHLEGSN</sequence>
<dbReference type="PROSITE" id="PS50888">
    <property type="entry name" value="BHLH"/>
    <property type="match status" value="1"/>
</dbReference>
<evidence type="ECO:0000256" key="1">
    <source>
        <dbReference type="ARBA" id="ARBA00004123"/>
    </source>
</evidence>
<dbReference type="Pfam" id="PF00010">
    <property type="entry name" value="HLH"/>
    <property type="match status" value="1"/>
</dbReference>
<comment type="subcellular location">
    <subcellularLocation>
        <location evidence="1">Nucleus</location>
    </subcellularLocation>
</comment>
<reference evidence="8 9" key="1">
    <citation type="submission" date="2020-08" db="EMBL/GenBank/DDBJ databases">
        <authorList>
            <person name="Koutsovoulos G."/>
            <person name="Danchin GJ E."/>
        </authorList>
    </citation>
    <scope>NUCLEOTIDE SEQUENCE [LARGE SCALE GENOMIC DNA]</scope>
</reference>
<dbReference type="PANTHER" id="PTHR15741:SF27">
    <property type="entry name" value="TRANSCRIPTION FACTOR AP-4"/>
    <property type="match status" value="1"/>
</dbReference>
<comment type="caution">
    <text evidence="8">The sequence shown here is derived from an EMBL/GenBank/DDBJ whole genome shotgun (WGS) entry which is preliminary data.</text>
</comment>
<dbReference type="GO" id="GO:0000981">
    <property type="term" value="F:DNA-binding transcription factor activity, RNA polymerase II-specific"/>
    <property type="evidence" value="ECO:0007669"/>
    <property type="project" value="TreeGrafter"/>
</dbReference>
<accession>A0A6V7UFF4</accession>
<dbReference type="SMART" id="SM00353">
    <property type="entry name" value="HLH"/>
    <property type="match status" value="1"/>
</dbReference>
<evidence type="ECO:0000256" key="4">
    <source>
        <dbReference type="ARBA" id="ARBA00023163"/>
    </source>
</evidence>
<dbReference type="PANTHER" id="PTHR15741">
    <property type="entry name" value="BASIC HELIX-LOOP-HELIX ZIP TRANSCRIPTION FACTOR"/>
    <property type="match status" value="1"/>
</dbReference>
<feature type="region of interest" description="Disordered" evidence="6">
    <location>
        <begin position="34"/>
        <end position="74"/>
    </location>
</feature>
<evidence type="ECO:0000256" key="5">
    <source>
        <dbReference type="ARBA" id="ARBA00023242"/>
    </source>
</evidence>
<dbReference type="AlphaFoldDB" id="A0A6V7UFF4"/>
<evidence type="ECO:0000313" key="9">
    <source>
        <dbReference type="Proteomes" id="UP000580250"/>
    </source>
</evidence>
<name>A0A6V7UFF4_MELEN</name>
<keyword evidence="3" id="KW-0238">DNA-binding</keyword>
<dbReference type="OrthoDB" id="10029128at2759"/>
<gene>
    <name evidence="8" type="ORF">MENT_LOCUS12307</name>
</gene>
<keyword evidence="2" id="KW-0805">Transcription regulation</keyword>
<proteinExistence type="predicted"/>